<evidence type="ECO:0000313" key="2">
    <source>
        <dbReference type="EMBL" id="AUO19068.1"/>
    </source>
</evidence>
<dbReference type="PROSITE" id="PS50943">
    <property type="entry name" value="HTH_CROC1"/>
    <property type="match status" value="1"/>
</dbReference>
<keyword evidence="3" id="KW-1185">Reference proteome</keyword>
<accession>A0A2K9P349</accession>
<dbReference type="Proteomes" id="UP000235589">
    <property type="component" value="Chromosome"/>
</dbReference>
<dbReference type="Gene3D" id="1.10.260.40">
    <property type="entry name" value="lambda repressor-like DNA-binding domains"/>
    <property type="match status" value="1"/>
</dbReference>
<name>A0A2K9P349_9FIRM</name>
<organism evidence="2 3">
    <name type="scientific">Monoglobus pectinilyticus</name>
    <dbReference type="NCBI Taxonomy" id="1981510"/>
    <lineage>
        <taxon>Bacteria</taxon>
        <taxon>Bacillati</taxon>
        <taxon>Bacillota</taxon>
        <taxon>Clostridia</taxon>
        <taxon>Monoglobales</taxon>
        <taxon>Monoglobaceae</taxon>
        <taxon>Monoglobus</taxon>
    </lineage>
</organism>
<dbReference type="SMART" id="SM00530">
    <property type="entry name" value="HTH_XRE"/>
    <property type="match status" value="1"/>
</dbReference>
<dbReference type="Pfam" id="PF01381">
    <property type="entry name" value="HTH_3"/>
    <property type="match status" value="1"/>
</dbReference>
<dbReference type="KEGG" id="mpec:B9O19_00892"/>
<protein>
    <submittedName>
        <fullName evidence="2">Transcriptional regulator</fullName>
    </submittedName>
</protein>
<proteinExistence type="predicted"/>
<dbReference type="EMBL" id="CP020991">
    <property type="protein sequence ID" value="AUO19068.1"/>
    <property type="molecule type" value="Genomic_DNA"/>
</dbReference>
<dbReference type="SUPFAM" id="SSF47413">
    <property type="entry name" value="lambda repressor-like DNA-binding domains"/>
    <property type="match status" value="1"/>
</dbReference>
<evidence type="ECO:0000259" key="1">
    <source>
        <dbReference type="PROSITE" id="PS50943"/>
    </source>
</evidence>
<reference evidence="2 3" key="1">
    <citation type="submission" date="2017-04" db="EMBL/GenBank/DDBJ databases">
        <title>Monoglobus pectinilyticus 14 draft genome.</title>
        <authorList>
            <person name="Kim C."/>
            <person name="Rosendale D.I."/>
            <person name="Kelly W.J."/>
            <person name="Tannock G.W."/>
            <person name="Patchett M.L."/>
            <person name="Jordens J.Z."/>
        </authorList>
    </citation>
    <scope>NUCLEOTIDE SEQUENCE [LARGE SCALE GENOMIC DNA]</scope>
    <source>
        <strain evidence="2 3">14</strain>
    </source>
</reference>
<evidence type="ECO:0000313" key="3">
    <source>
        <dbReference type="Proteomes" id="UP000235589"/>
    </source>
</evidence>
<dbReference type="InterPro" id="IPR001387">
    <property type="entry name" value="Cro/C1-type_HTH"/>
</dbReference>
<dbReference type="AlphaFoldDB" id="A0A2K9P349"/>
<feature type="domain" description="HTH cro/C1-type" evidence="1">
    <location>
        <begin position="2"/>
        <end position="58"/>
    </location>
</feature>
<dbReference type="InterPro" id="IPR010982">
    <property type="entry name" value="Lambda_DNA-bd_dom_sf"/>
</dbReference>
<dbReference type="CDD" id="cd00093">
    <property type="entry name" value="HTH_XRE"/>
    <property type="match status" value="1"/>
</dbReference>
<sequence length="80" mass="9056">MISALRKAKGYTQHELAEKTHISRSHLSSIEAPNITSSFSLEILFNIADILEVKPGDLLNLNLPSFYFNNDEHDKKSENL</sequence>
<dbReference type="GO" id="GO:0003677">
    <property type="term" value="F:DNA binding"/>
    <property type="evidence" value="ECO:0007669"/>
    <property type="project" value="InterPro"/>
</dbReference>
<gene>
    <name evidence="2" type="ORF">B9O19_00892</name>
</gene>
<dbReference type="OrthoDB" id="1629646at2"/>